<feature type="signal peptide" evidence="1">
    <location>
        <begin position="1"/>
        <end position="25"/>
    </location>
</feature>
<evidence type="ECO:0008006" key="4">
    <source>
        <dbReference type="Google" id="ProtNLM"/>
    </source>
</evidence>
<sequence length="158" mass="15631">MMRPLTKPLFGAAFLAAIAIQPANAETVIFNGLITSTCLINVGTPGTLVASADYTELSSTEAGGTSGTVTILTTGAGYEVSTDSPSAFATAPAGGGDSVTFASSYSANGVTSLTDVVGSLASPLGLGLTNLSVDLMATKSTGTFPAGDYMAEVTVTCE</sequence>
<accession>A0ABT2LL12</accession>
<gene>
    <name evidence="2" type="ORF">N5A92_09440</name>
</gene>
<dbReference type="EMBL" id="JAOCZP010000002">
    <property type="protein sequence ID" value="MCT7375255.1"/>
    <property type="molecule type" value="Genomic_DNA"/>
</dbReference>
<keyword evidence="1" id="KW-0732">Signal</keyword>
<name>A0ABT2LL12_9HYPH</name>
<evidence type="ECO:0000313" key="2">
    <source>
        <dbReference type="EMBL" id="MCT7375255.1"/>
    </source>
</evidence>
<comment type="caution">
    <text evidence="2">The sequence shown here is derived from an EMBL/GenBank/DDBJ whole genome shotgun (WGS) entry which is preliminary data.</text>
</comment>
<evidence type="ECO:0000313" key="3">
    <source>
        <dbReference type="Proteomes" id="UP001320831"/>
    </source>
</evidence>
<feature type="chain" id="PRO_5046821182" description="Spore coat protein U domain-containing protein" evidence="1">
    <location>
        <begin position="26"/>
        <end position="158"/>
    </location>
</feature>
<protein>
    <recommendedName>
        <fullName evidence="4">Spore coat protein U domain-containing protein</fullName>
    </recommendedName>
</protein>
<dbReference type="Proteomes" id="UP001320831">
    <property type="component" value="Unassembled WGS sequence"/>
</dbReference>
<proteinExistence type="predicted"/>
<reference evidence="2 3" key="1">
    <citation type="submission" date="2022-09" db="EMBL/GenBank/DDBJ databases">
        <title>Chelativorans salina sp. nov., a novel slightly halophilic bacterium isolated from a saline lake sediment enrichment.</title>
        <authorList>
            <person name="Gao L."/>
            <person name="Fang B.-Z."/>
            <person name="Li W.-J."/>
        </authorList>
    </citation>
    <scope>NUCLEOTIDE SEQUENCE [LARGE SCALE GENOMIC DNA]</scope>
    <source>
        <strain evidence="2 3">EGI FJ00035</strain>
    </source>
</reference>
<dbReference type="RefSeq" id="WP_260902079.1">
    <property type="nucleotide sequence ID" value="NZ_JAOCZP010000002.1"/>
</dbReference>
<evidence type="ECO:0000256" key="1">
    <source>
        <dbReference type="SAM" id="SignalP"/>
    </source>
</evidence>
<organism evidence="2 3">
    <name type="scientific">Chelativorans salis</name>
    <dbReference type="NCBI Taxonomy" id="2978478"/>
    <lineage>
        <taxon>Bacteria</taxon>
        <taxon>Pseudomonadati</taxon>
        <taxon>Pseudomonadota</taxon>
        <taxon>Alphaproteobacteria</taxon>
        <taxon>Hyphomicrobiales</taxon>
        <taxon>Phyllobacteriaceae</taxon>
        <taxon>Chelativorans</taxon>
    </lineage>
</organism>
<keyword evidence="3" id="KW-1185">Reference proteome</keyword>